<dbReference type="Proteomes" id="UP000245119">
    <property type="component" value="Linkage Group LG10"/>
</dbReference>
<sequence>MYMRHKQEIGSLTKAIEETASDPLAHGLHLPLSVSLCTLLHSHRCMLVPRMRRHAPAYFRWLAQLASLLIVPASALHQPTARQECSRQSGYWPPCFRHHSATAAFC</sequence>
<comment type="caution">
    <text evidence="1">The sequence shown here is derived from an EMBL/GenBank/DDBJ whole genome shotgun (WGS) entry which is preliminary data.</text>
</comment>
<keyword evidence="2" id="KW-1185">Reference proteome</keyword>
<dbReference type="EMBL" id="PZQS01000010">
    <property type="protein sequence ID" value="PVD22856.1"/>
    <property type="molecule type" value="Genomic_DNA"/>
</dbReference>
<protein>
    <submittedName>
        <fullName evidence="1">Uncharacterized protein</fullName>
    </submittedName>
</protein>
<proteinExistence type="predicted"/>
<evidence type="ECO:0000313" key="1">
    <source>
        <dbReference type="EMBL" id="PVD22856.1"/>
    </source>
</evidence>
<gene>
    <name evidence="1" type="ORF">C0Q70_16115</name>
</gene>
<name>A0A2T7NNX9_POMCA</name>
<dbReference type="AlphaFoldDB" id="A0A2T7NNX9"/>
<organism evidence="1 2">
    <name type="scientific">Pomacea canaliculata</name>
    <name type="common">Golden apple snail</name>
    <dbReference type="NCBI Taxonomy" id="400727"/>
    <lineage>
        <taxon>Eukaryota</taxon>
        <taxon>Metazoa</taxon>
        <taxon>Spiralia</taxon>
        <taxon>Lophotrochozoa</taxon>
        <taxon>Mollusca</taxon>
        <taxon>Gastropoda</taxon>
        <taxon>Caenogastropoda</taxon>
        <taxon>Architaenioglossa</taxon>
        <taxon>Ampullarioidea</taxon>
        <taxon>Ampullariidae</taxon>
        <taxon>Pomacea</taxon>
    </lineage>
</organism>
<reference evidence="1 2" key="1">
    <citation type="submission" date="2018-04" db="EMBL/GenBank/DDBJ databases">
        <title>The genome of golden apple snail Pomacea canaliculata provides insight into stress tolerance and invasive adaptation.</title>
        <authorList>
            <person name="Liu C."/>
            <person name="Liu B."/>
            <person name="Ren Y."/>
            <person name="Zhang Y."/>
            <person name="Wang H."/>
            <person name="Li S."/>
            <person name="Jiang F."/>
            <person name="Yin L."/>
            <person name="Zhang G."/>
            <person name="Qian W."/>
            <person name="Fan W."/>
        </authorList>
    </citation>
    <scope>NUCLEOTIDE SEQUENCE [LARGE SCALE GENOMIC DNA]</scope>
    <source>
        <strain evidence="1">SZHN2017</strain>
        <tissue evidence="1">Muscle</tissue>
    </source>
</reference>
<accession>A0A2T7NNX9</accession>
<evidence type="ECO:0000313" key="2">
    <source>
        <dbReference type="Proteomes" id="UP000245119"/>
    </source>
</evidence>